<keyword evidence="2" id="KW-0012">Acyltransferase</keyword>
<dbReference type="SUPFAM" id="SSF55729">
    <property type="entry name" value="Acyl-CoA N-acyltransferases (Nat)"/>
    <property type="match status" value="1"/>
</dbReference>
<keyword evidence="5" id="KW-1185">Reference proteome</keyword>
<evidence type="ECO:0000259" key="3">
    <source>
        <dbReference type="PROSITE" id="PS51186"/>
    </source>
</evidence>
<dbReference type="InterPro" id="IPR000182">
    <property type="entry name" value="GNAT_dom"/>
</dbReference>
<dbReference type="AlphaFoldDB" id="A0A7W3P8R6"/>
<evidence type="ECO:0000256" key="2">
    <source>
        <dbReference type="ARBA" id="ARBA00023315"/>
    </source>
</evidence>
<comment type="caution">
    <text evidence="4">The sequence shown here is derived from an EMBL/GenBank/DDBJ whole genome shotgun (WGS) entry which is preliminary data.</text>
</comment>
<dbReference type="EMBL" id="JACGXA010000001">
    <property type="protein sequence ID" value="MBA8802646.1"/>
    <property type="molecule type" value="Genomic_DNA"/>
</dbReference>
<feature type="domain" description="N-acetyltransferase" evidence="3">
    <location>
        <begin position="11"/>
        <end position="178"/>
    </location>
</feature>
<name>A0A7W3P8R6_9ACTN</name>
<dbReference type="CDD" id="cd04301">
    <property type="entry name" value="NAT_SF"/>
    <property type="match status" value="1"/>
</dbReference>
<organism evidence="4 5">
    <name type="scientific">Nocardioides ginsengisegetis</name>
    <dbReference type="NCBI Taxonomy" id="661491"/>
    <lineage>
        <taxon>Bacteria</taxon>
        <taxon>Bacillati</taxon>
        <taxon>Actinomycetota</taxon>
        <taxon>Actinomycetes</taxon>
        <taxon>Propionibacteriales</taxon>
        <taxon>Nocardioidaceae</taxon>
        <taxon>Nocardioides</taxon>
    </lineage>
</organism>
<dbReference type="Pfam" id="PF00583">
    <property type="entry name" value="Acetyltransf_1"/>
    <property type="match status" value="1"/>
</dbReference>
<keyword evidence="1 4" id="KW-0808">Transferase</keyword>
<dbReference type="Proteomes" id="UP000580910">
    <property type="component" value="Unassembled WGS sequence"/>
</dbReference>
<reference evidence="4 5" key="1">
    <citation type="submission" date="2020-07" db="EMBL/GenBank/DDBJ databases">
        <title>Sequencing the genomes of 1000 actinobacteria strains.</title>
        <authorList>
            <person name="Klenk H.-P."/>
        </authorList>
    </citation>
    <scope>NUCLEOTIDE SEQUENCE [LARGE SCALE GENOMIC DNA]</scope>
    <source>
        <strain evidence="4 5">DSM 21349</strain>
    </source>
</reference>
<sequence>MTPPARVTPGITLRLARPSDLRHLAAVEDSGGPMFAEAFGEDIAPVLLSPAGSGFDRALLPGFIVVAGVDREVVGFAHVLDVEGHAHLEQISVVPEQGRRGIGSALVAAVLEEARWQGYDEMSLCTYRDLPWNGPFYAGLGFVEVAELEPWQRRLHEHEIALGLEHNGARIVMTRPVRGRLDR</sequence>
<accession>A0A7W3P8R6</accession>
<dbReference type="RefSeq" id="WP_182537210.1">
    <property type="nucleotide sequence ID" value="NZ_JACGXA010000001.1"/>
</dbReference>
<evidence type="ECO:0000313" key="5">
    <source>
        <dbReference type="Proteomes" id="UP000580910"/>
    </source>
</evidence>
<protein>
    <submittedName>
        <fullName evidence="4">GNAT superfamily N-acetyltransferase</fullName>
    </submittedName>
</protein>
<dbReference type="InterPro" id="IPR016181">
    <property type="entry name" value="Acyl_CoA_acyltransferase"/>
</dbReference>
<dbReference type="GO" id="GO:0016747">
    <property type="term" value="F:acyltransferase activity, transferring groups other than amino-acyl groups"/>
    <property type="evidence" value="ECO:0007669"/>
    <property type="project" value="InterPro"/>
</dbReference>
<evidence type="ECO:0000256" key="1">
    <source>
        <dbReference type="ARBA" id="ARBA00022679"/>
    </source>
</evidence>
<evidence type="ECO:0000313" key="4">
    <source>
        <dbReference type="EMBL" id="MBA8802646.1"/>
    </source>
</evidence>
<gene>
    <name evidence="4" type="ORF">FB382_000937</name>
</gene>
<dbReference type="Gene3D" id="3.40.630.30">
    <property type="match status" value="1"/>
</dbReference>
<dbReference type="PROSITE" id="PS51186">
    <property type="entry name" value="GNAT"/>
    <property type="match status" value="1"/>
</dbReference>
<dbReference type="PANTHER" id="PTHR43800:SF1">
    <property type="entry name" value="PEPTIDYL-LYSINE N-ACETYLTRANSFERASE YJAB"/>
    <property type="match status" value="1"/>
</dbReference>
<dbReference type="PANTHER" id="PTHR43800">
    <property type="entry name" value="PEPTIDYL-LYSINE N-ACETYLTRANSFERASE YJAB"/>
    <property type="match status" value="1"/>
</dbReference>
<proteinExistence type="predicted"/>